<dbReference type="InterPro" id="IPR050660">
    <property type="entry name" value="NEK_Ser/Thr_kinase"/>
</dbReference>
<keyword evidence="3" id="KW-0808">Transferase</keyword>
<dbReference type="Gene3D" id="1.10.510.10">
    <property type="entry name" value="Transferase(Phosphotransferase) domain 1"/>
    <property type="match status" value="1"/>
</dbReference>
<dbReference type="InterPro" id="IPR000719">
    <property type="entry name" value="Prot_kinase_dom"/>
</dbReference>
<dbReference type="GO" id="GO:0004674">
    <property type="term" value="F:protein serine/threonine kinase activity"/>
    <property type="evidence" value="ECO:0007669"/>
    <property type="project" value="UniProtKB-KW"/>
</dbReference>
<evidence type="ECO:0000256" key="8">
    <source>
        <dbReference type="ARBA" id="ARBA00048679"/>
    </source>
</evidence>
<evidence type="ECO:0000259" key="9">
    <source>
        <dbReference type="PROSITE" id="PS50011"/>
    </source>
</evidence>
<dbReference type="GO" id="GO:0005524">
    <property type="term" value="F:ATP binding"/>
    <property type="evidence" value="ECO:0007669"/>
    <property type="project" value="UniProtKB-KW"/>
</dbReference>
<keyword evidence="11" id="KW-1185">Reference proteome</keyword>
<keyword evidence="6" id="KW-0067">ATP-binding</keyword>
<name>A0A415GDC8_9BACT</name>
<evidence type="ECO:0000256" key="5">
    <source>
        <dbReference type="ARBA" id="ARBA00022777"/>
    </source>
</evidence>
<keyword evidence="5" id="KW-0418">Kinase</keyword>
<dbReference type="Pfam" id="PF00069">
    <property type="entry name" value="Pkinase"/>
    <property type="match status" value="1"/>
</dbReference>
<dbReference type="PANTHER" id="PTHR43671">
    <property type="entry name" value="SERINE/THREONINE-PROTEIN KINASE NEK"/>
    <property type="match status" value="1"/>
</dbReference>
<evidence type="ECO:0000256" key="7">
    <source>
        <dbReference type="ARBA" id="ARBA00047899"/>
    </source>
</evidence>
<comment type="catalytic activity">
    <reaction evidence="8">
        <text>L-seryl-[protein] + ATP = O-phospho-L-seryl-[protein] + ADP + H(+)</text>
        <dbReference type="Rhea" id="RHEA:17989"/>
        <dbReference type="Rhea" id="RHEA-COMP:9863"/>
        <dbReference type="Rhea" id="RHEA-COMP:11604"/>
        <dbReference type="ChEBI" id="CHEBI:15378"/>
        <dbReference type="ChEBI" id="CHEBI:29999"/>
        <dbReference type="ChEBI" id="CHEBI:30616"/>
        <dbReference type="ChEBI" id="CHEBI:83421"/>
        <dbReference type="ChEBI" id="CHEBI:456216"/>
        <dbReference type="EC" id="2.7.11.1"/>
    </reaction>
</comment>
<protein>
    <recommendedName>
        <fullName evidence="1">non-specific serine/threonine protein kinase</fullName>
        <ecNumber evidence="1">2.7.11.1</ecNumber>
    </recommendedName>
</protein>
<dbReference type="PANTHER" id="PTHR43671:SF98">
    <property type="entry name" value="SERINE_THREONINE-PROTEIN KINASE NEK11"/>
    <property type="match status" value="1"/>
</dbReference>
<evidence type="ECO:0000313" key="10">
    <source>
        <dbReference type="EMBL" id="RHK46589.1"/>
    </source>
</evidence>
<evidence type="ECO:0000256" key="1">
    <source>
        <dbReference type="ARBA" id="ARBA00012513"/>
    </source>
</evidence>
<dbReference type="InterPro" id="IPR011009">
    <property type="entry name" value="Kinase-like_dom_sf"/>
</dbReference>
<proteinExistence type="predicted"/>
<keyword evidence="4" id="KW-0547">Nucleotide-binding</keyword>
<evidence type="ECO:0000313" key="11">
    <source>
        <dbReference type="Proteomes" id="UP000286598"/>
    </source>
</evidence>
<feature type="domain" description="Protein kinase" evidence="9">
    <location>
        <begin position="1"/>
        <end position="121"/>
    </location>
</feature>
<dbReference type="SUPFAM" id="SSF56112">
    <property type="entry name" value="Protein kinase-like (PK-like)"/>
    <property type="match status" value="1"/>
</dbReference>
<dbReference type="Proteomes" id="UP000286598">
    <property type="component" value="Unassembled WGS sequence"/>
</dbReference>
<evidence type="ECO:0000256" key="2">
    <source>
        <dbReference type="ARBA" id="ARBA00022527"/>
    </source>
</evidence>
<dbReference type="EMBL" id="QRNO01000110">
    <property type="protein sequence ID" value="RHK46589.1"/>
    <property type="molecule type" value="Genomic_DNA"/>
</dbReference>
<accession>A0A415GDC8</accession>
<dbReference type="OrthoDB" id="9813021at2"/>
<comment type="catalytic activity">
    <reaction evidence="7">
        <text>L-threonyl-[protein] + ATP = O-phospho-L-threonyl-[protein] + ADP + H(+)</text>
        <dbReference type="Rhea" id="RHEA:46608"/>
        <dbReference type="Rhea" id="RHEA-COMP:11060"/>
        <dbReference type="Rhea" id="RHEA-COMP:11605"/>
        <dbReference type="ChEBI" id="CHEBI:15378"/>
        <dbReference type="ChEBI" id="CHEBI:30013"/>
        <dbReference type="ChEBI" id="CHEBI:30616"/>
        <dbReference type="ChEBI" id="CHEBI:61977"/>
        <dbReference type="ChEBI" id="CHEBI:456216"/>
        <dbReference type="EC" id="2.7.11.1"/>
    </reaction>
</comment>
<evidence type="ECO:0000256" key="6">
    <source>
        <dbReference type="ARBA" id="ARBA00022840"/>
    </source>
</evidence>
<sequence>MNDKEKRLTSSRLLSAVRYGKRYMLKCLKPDFAFTPVYRQALMKEFEIGLQLDHPNICRTISMEPVEELGECIVMEYVDGENLETAVTSGTFTEEKARKIAAQLLDAMEYMHVKQTVVLRE</sequence>
<evidence type="ECO:0000256" key="3">
    <source>
        <dbReference type="ARBA" id="ARBA00022679"/>
    </source>
</evidence>
<dbReference type="PROSITE" id="PS50011">
    <property type="entry name" value="PROTEIN_KINASE_DOM"/>
    <property type="match status" value="1"/>
</dbReference>
<organism evidence="10 11">
    <name type="scientific">Leyella stercorea</name>
    <dbReference type="NCBI Taxonomy" id="363265"/>
    <lineage>
        <taxon>Bacteria</taxon>
        <taxon>Pseudomonadati</taxon>
        <taxon>Bacteroidota</taxon>
        <taxon>Bacteroidia</taxon>
        <taxon>Bacteroidales</taxon>
        <taxon>Prevotellaceae</taxon>
        <taxon>Leyella</taxon>
    </lineage>
</organism>
<reference evidence="10 11" key="1">
    <citation type="submission" date="2018-08" db="EMBL/GenBank/DDBJ databases">
        <title>A genome reference for cultivated species of the human gut microbiota.</title>
        <authorList>
            <person name="Zou Y."/>
            <person name="Xue W."/>
            <person name="Luo G."/>
        </authorList>
    </citation>
    <scope>NUCLEOTIDE SEQUENCE [LARGE SCALE GENOMIC DNA]</scope>
    <source>
        <strain evidence="10 11">AF42-9</strain>
    </source>
</reference>
<gene>
    <name evidence="10" type="ORF">DW060_12975</name>
</gene>
<dbReference type="AlphaFoldDB" id="A0A415GDC8"/>
<keyword evidence="2" id="KW-0723">Serine/threonine-protein kinase</keyword>
<comment type="caution">
    <text evidence="10">The sequence shown here is derived from an EMBL/GenBank/DDBJ whole genome shotgun (WGS) entry which is preliminary data.</text>
</comment>
<evidence type="ECO:0000256" key="4">
    <source>
        <dbReference type="ARBA" id="ARBA00022741"/>
    </source>
</evidence>
<dbReference type="EC" id="2.7.11.1" evidence="1"/>